<accession>A0A1M6M843</accession>
<protein>
    <submittedName>
        <fullName evidence="2">Uncharacterized membrane protein YczE</fullName>
    </submittedName>
</protein>
<feature type="transmembrane region" description="Helical" evidence="1">
    <location>
        <begin position="12"/>
        <end position="36"/>
    </location>
</feature>
<evidence type="ECO:0000256" key="1">
    <source>
        <dbReference type="SAM" id="Phobius"/>
    </source>
</evidence>
<keyword evidence="3" id="KW-1185">Reference proteome</keyword>
<dbReference type="PANTHER" id="PTHR40078">
    <property type="entry name" value="INTEGRAL MEMBRANE PROTEIN-RELATED"/>
    <property type="match status" value="1"/>
</dbReference>
<feature type="transmembrane region" description="Helical" evidence="1">
    <location>
        <begin position="86"/>
        <end position="110"/>
    </location>
</feature>
<dbReference type="Proteomes" id="UP000184301">
    <property type="component" value="Unassembled WGS sequence"/>
</dbReference>
<sequence length="218" mass="23582">MKRSMRETVFRVVILLVGLTIAHLGVTLFLLADLGADPFNVFVQGVYRSLSELMGWSALTHGKTHIMLCFLIIIVLLFVDRSYIKIGTILCMICGGPIIDLFTRALAFLALGERTLVFKIVVLAIGCAVLAYGMTIVIKSDAGTGPNDLVAVVISDKLHKKFSIVRIIVDFSFVIIGFLLGGSFGIGTIICAFLVGPVAGVFLPVNEKLIGKLLRNIV</sequence>
<evidence type="ECO:0000313" key="3">
    <source>
        <dbReference type="Proteomes" id="UP000184301"/>
    </source>
</evidence>
<name>A0A1M6M843_9FIRM</name>
<dbReference type="EMBL" id="FQZY01000017">
    <property type="protein sequence ID" value="SHJ79596.1"/>
    <property type="molecule type" value="Genomic_DNA"/>
</dbReference>
<proteinExistence type="predicted"/>
<evidence type="ECO:0000313" key="2">
    <source>
        <dbReference type="EMBL" id="SHJ79596.1"/>
    </source>
</evidence>
<reference evidence="2 3" key="1">
    <citation type="submission" date="2016-11" db="EMBL/GenBank/DDBJ databases">
        <authorList>
            <person name="Jaros S."/>
            <person name="Januszkiewicz K."/>
            <person name="Wedrychowicz H."/>
        </authorList>
    </citation>
    <scope>NUCLEOTIDE SEQUENCE [LARGE SCALE GENOMIC DNA]</scope>
    <source>
        <strain evidence="2 3">DSM 15480</strain>
    </source>
</reference>
<keyword evidence="1" id="KW-0812">Transmembrane</keyword>
<dbReference type="PANTHER" id="PTHR40078:SF1">
    <property type="entry name" value="INTEGRAL MEMBRANE PROTEIN"/>
    <property type="match status" value="1"/>
</dbReference>
<feature type="transmembrane region" description="Helical" evidence="1">
    <location>
        <begin position="186"/>
        <end position="205"/>
    </location>
</feature>
<dbReference type="AlphaFoldDB" id="A0A1M6M843"/>
<dbReference type="InterPro" id="IPR038750">
    <property type="entry name" value="YczE/YyaS-like"/>
</dbReference>
<dbReference type="OrthoDB" id="1758183at2"/>
<keyword evidence="1" id="KW-1133">Transmembrane helix</keyword>
<organism evidence="2 3">
    <name type="scientific">Hespellia stercorisuis DSM 15480</name>
    <dbReference type="NCBI Taxonomy" id="1121950"/>
    <lineage>
        <taxon>Bacteria</taxon>
        <taxon>Bacillati</taxon>
        <taxon>Bacillota</taxon>
        <taxon>Clostridia</taxon>
        <taxon>Lachnospirales</taxon>
        <taxon>Lachnospiraceae</taxon>
        <taxon>Hespellia</taxon>
    </lineage>
</organism>
<dbReference type="STRING" id="1121950.SAMN02745243_01399"/>
<keyword evidence="1" id="KW-0472">Membrane</keyword>
<dbReference type="RefSeq" id="WP_073107432.1">
    <property type="nucleotide sequence ID" value="NZ_FQZY01000017.1"/>
</dbReference>
<feature type="transmembrane region" description="Helical" evidence="1">
    <location>
        <begin position="163"/>
        <end position="180"/>
    </location>
</feature>
<feature type="transmembrane region" description="Helical" evidence="1">
    <location>
        <begin position="116"/>
        <end position="138"/>
    </location>
</feature>
<gene>
    <name evidence="2" type="ORF">SAMN02745243_01399</name>
</gene>
<feature type="transmembrane region" description="Helical" evidence="1">
    <location>
        <begin position="56"/>
        <end position="79"/>
    </location>
</feature>
<dbReference type="Pfam" id="PF19700">
    <property type="entry name" value="DUF6198"/>
    <property type="match status" value="1"/>
</dbReference>